<accession>A0AAU9JMG7</accession>
<keyword evidence="2" id="KW-1185">Reference proteome</keyword>
<comment type="caution">
    <text evidence="1">The sequence shown here is derived from an EMBL/GenBank/DDBJ whole genome shotgun (WGS) entry which is preliminary data.</text>
</comment>
<sequence>MENSYTIIDADITYSILKDGVSVDDIRKIISDRVEKGIGQSTSQESQNFIWWPTRVKDLYQIIDSETYMCTSVHARHIKRALDLITENADLQQTHMLLILDATIEGMARKLTY</sequence>
<evidence type="ECO:0000313" key="2">
    <source>
        <dbReference type="Proteomes" id="UP001162131"/>
    </source>
</evidence>
<evidence type="ECO:0000313" key="1">
    <source>
        <dbReference type="EMBL" id="CAG9326805.1"/>
    </source>
</evidence>
<gene>
    <name evidence="1" type="ORF">BSTOLATCC_MIC42071</name>
</gene>
<organism evidence="1 2">
    <name type="scientific">Blepharisma stoltei</name>
    <dbReference type="NCBI Taxonomy" id="1481888"/>
    <lineage>
        <taxon>Eukaryota</taxon>
        <taxon>Sar</taxon>
        <taxon>Alveolata</taxon>
        <taxon>Ciliophora</taxon>
        <taxon>Postciliodesmatophora</taxon>
        <taxon>Heterotrichea</taxon>
        <taxon>Heterotrichida</taxon>
        <taxon>Blepharismidae</taxon>
        <taxon>Blepharisma</taxon>
    </lineage>
</organism>
<name>A0AAU9JMG7_9CILI</name>
<dbReference type="Proteomes" id="UP001162131">
    <property type="component" value="Unassembled WGS sequence"/>
</dbReference>
<protein>
    <submittedName>
        <fullName evidence="1">Uncharacterized protein</fullName>
    </submittedName>
</protein>
<proteinExistence type="predicted"/>
<reference evidence="1" key="1">
    <citation type="submission" date="2021-09" db="EMBL/GenBank/DDBJ databases">
        <authorList>
            <consortium name="AG Swart"/>
            <person name="Singh M."/>
            <person name="Singh A."/>
            <person name="Seah K."/>
            <person name="Emmerich C."/>
        </authorList>
    </citation>
    <scope>NUCLEOTIDE SEQUENCE</scope>
    <source>
        <strain evidence="1">ATCC30299</strain>
    </source>
</reference>
<dbReference type="AlphaFoldDB" id="A0AAU9JMG7"/>
<dbReference type="EMBL" id="CAJZBQ010000041">
    <property type="protein sequence ID" value="CAG9326805.1"/>
    <property type="molecule type" value="Genomic_DNA"/>
</dbReference>